<dbReference type="InterPro" id="IPR004374">
    <property type="entry name" value="PrfB"/>
</dbReference>
<dbReference type="SUPFAM" id="SSF75620">
    <property type="entry name" value="Release factor"/>
    <property type="match status" value="1"/>
</dbReference>
<dbReference type="InterPro" id="IPR045853">
    <property type="entry name" value="Pep_chain_release_fac_I_sf"/>
</dbReference>
<accession>D8LKZ9</accession>
<evidence type="ECO:0000256" key="3">
    <source>
        <dbReference type="SAM" id="Coils"/>
    </source>
</evidence>
<dbReference type="InParanoid" id="D8LKZ9"/>
<sequence>MWFTTTSPAGVRTLLTRAGDIGLARRCSFQMPATLRTRCACLVTPQCRRNHLCAAAATQPNGRGRAIPGRTRRPGAPVEGVIGGSSRRWVSTFEEDCEVVEECHLLLSSRLDIPALEARLAELDALVSDPKLYDDSTKAGKIVKERAKVESKLENVKSLNSELQSWREMYEMASLEEEGDLLTECIEKVGALRKQAERARAETLLSLGGELSASNCYLELQAGAGGTESHDWTSMLYKMYTRWAETKAFTLQPLNSSPGDEAGLRSVMVFVEGESAYGWLRSEAGVHRLVRNSPYDPNGRRHTSFSQVRVFPEAGGESGDAAKVEIPAKDLKVDTMRAQGAGGQHVNTTDSAVRLTHLPTGLVALSQSDRSQHKNRENAMRALRAKIFQRKEEERHAKRNEYAAGLGDNAFGNQIRSYVLSPYQMVKDHRTGKQEGDVSGVLDGGLDGFIDAALIAEHSKGGEERR</sequence>
<dbReference type="FunFam" id="3.30.160.20:FF:000004">
    <property type="entry name" value="Peptide chain release factor 1"/>
    <property type="match status" value="1"/>
</dbReference>
<gene>
    <name evidence="5" type="ORF">Esi_0031_0142</name>
</gene>
<dbReference type="FunCoup" id="D8LKZ9">
    <property type="interactions" value="14"/>
</dbReference>
<evidence type="ECO:0000259" key="4">
    <source>
        <dbReference type="PROSITE" id="PS00745"/>
    </source>
</evidence>
<dbReference type="Gene3D" id="3.30.160.20">
    <property type="match status" value="1"/>
</dbReference>
<dbReference type="Proteomes" id="UP000002630">
    <property type="component" value="Unassembled WGS sequence"/>
</dbReference>
<dbReference type="AlphaFoldDB" id="D8LKZ9"/>
<keyword evidence="6" id="KW-1185">Reference proteome</keyword>
<dbReference type="SMART" id="SM00937">
    <property type="entry name" value="PCRF"/>
    <property type="match status" value="1"/>
</dbReference>
<dbReference type="NCBIfam" id="TIGR00020">
    <property type="entry name" value="prfB"/>
    <property type="match status" value="1"/>
</dbReference>
<reference evidence="5 6" key="1">
    <citation type="journal article" date="2010" name="Nature">
        <title>The Ectocarpus genome and the independent evolution of multicellularity in brown algae.</title>
        <authorList>
            <person name="Cock J.M."/>
            <person name="Sterck L."/>
            <person name="Rouze P."/>
            <person name="Scornet D."/>
            <person name="Allen A.E."/>
            <person name="Amoutzias G."/>
            <person name="Anthouard V."/>
            <person name="Artiguenave F."/>
            <person name="Aury J.M."/>
            <person name="Badger J.H."/>
            <person name="Beszteri B."/>
            <person name="Billiau K."/>
            <person name="Bonnet E."/>
            <person name="Bothwell J.H."/>
            <person name="Bowler C."/>
            <person name="Boyen C."/>
            <person name="Brownlee C."/>
            <person name="Carrano C.J."/>
            <person name="Charrier B."/>
            <person name="Cho G.Y."/>
            <person name="Coelho S.M."/>
            <person name="Collen J."/>
            <person name="Corre E."/>
            <person name="Da Silva C."/>
            <person name="Delage L."/>
            <person name="Delaroque N."/>
            <person name="Dittami S.M."/>
            <person name="Doulbeau S."/>
            <person name="Elias M."/>
            <person name="Farnham G."/>
            <person name="Gachon C.M."/>
            <person name="Gschloessl B."/>
            <person name="Heesch S."/>
            <person name="Jabbari K."/>
            <person name="Jubin C."/>
            <person name="Kawai H."/>
            <person name="Kimura K."/>
            <person name="Kloareg B."/>
            <person name="Kupper F.C."/>
            <person name="Lang D."/>
            <person name="Le Bail A."/>
            <person name="Leblanc C."/>
            <person name="Lerouge P."/>
            <person name="Lohr M."/>
            <person name="Lopez P.J."/>
            <person name="Martens C."/>
            <person name="Maumus F."/>
            <person name="Michel G."/>
            <person name="Miranda-Saavedra D."/>
            <person name="Morales J."/>
            <person name="Moreau H."/>
            <person name="Motomura T."/>
            <person name="Nagasato C."/>
            <person name="Napoli C.A."/>
            <person name="Nelson D.R."/>
            <person name="Nyvall-Collen P."/>
            <person name="Peters A.F."/>
            <person name="Pommier C."/>
            <person name="Potin P."/>
            <person name="Poulain J."/>
            <person name="Quesneville H."/>
            <person name="Read B."/>
            <person name="Rensing S.A."/>
            <person name="Ritter A."/>
            <person name="Rousvoal S."/>
            <person name="Samanta M."/>
            <person name="Samson G."/>
            <person name="Schroeder D.C."/>
            <person name="Segurens B."/>
            <person name="Strittmatter M."/>
            <person name="Tonon T."/>
            <person name="Tregear J.W."/>
            <person name="Valentin K."/>
            <person name="von Dassow P."/>
            <person name="Yamagishi T."/>
            <person name="Van de Peer Y."/>
            <person name="Wincker P."/>
        </authorList>
    </citation>
    <scope>NUCLEOTIDE SEQUENCE [LARGE SCALE GENOMIC DNA]</scope>
    <source>
        <strain evidence="6">Ec32 / CCAP1310/4</strain>
    </source>
</reference>
<evidence type="ECO:0000256" key="1">
    <source>
        <dbReference type="ARBA" id="ARBA00010835"/>
    </source>
</evidence>
<dbReference type="InterPro" id="IPR005139">
    <property type="entry name" value="PCRF"/>
</dbReference>
<dbReference type="PANTHER" id="PTHR43116:SF3">
    <property type="entry name" value="CLASS I PEPTIDE CHAIN RELEASE FACTOR"/>
    <property type="match status" value="1"/>
</dbReference>
<dbReference type="eggNOG" id="KOG2726">
    <property type="taxonomic scope" value="Eukaryota"/>
</dbReference>
<organism evidence="5 6">
    <name type="scientific">Ectocarpus siliculosus</name>
    <name type="common">Brown alga</name>
    <name type="synonym">Conferva siliculosa</name>
    <dbReference type="NCBI Taxonomy" id="2880"/>
    <lineage>
        <taxon>Eukaryota</taxon>
        <taxon>Sar</taxon>
        <taxon>Stramenopiles</taxon>
        <taxon>Ochrophyta</taxon>
        <taxon>PX clade</taxon>
        <taxon>Phaeophyceae</taxon>
        <taxon>Ectocarpales</taxon>
        <taxon>Ectocarpaceae</taxon>
        <taxon>Ectocarpus</taxon>
    </lineage>
</organism>
<dbReference type="HAMAP" id="MF_00094">
    <property type="entry name" value="Rel_fac_2"/>
    <property type="match status" value="1"/>
</dbReference>
<dbReference type="OrthoDB" id="2019491at2759"/>
<dbReference type="Gene3D" id="1.20.58.410">
    <property type="entry name" value="Release factor"/>
    <property type="match status" value="1"/>
</dbReference>
<dbReference type="Gene3D" id="3.30.70.1660">
    <property type="match status" value="1"/>
</dbReference>
<dbReference type="GO" id="GO:0005737">
    <property type="term" value="C:cytoplasm"/>
    <property type="evidence" value="ECO:0007669"/>
    <property type="project" value="InterPro"/>
</dbReference>
<proteinExistence type="inferred from homology"/>
<dbReference type="Pfam" id="PF00472">
    <property type="entry name" value="RF-1"/>
    <property type="match status" value="1"/>
</dbReference>
<dbReference type="Pfam" id="PF03462">
    <property type="entry name" value="PCRF"/>
    <property type="match status" value="1"/>
</dbReference>
<feature type="domain" description="Prokaryotic-type class I peptide chain release factors" evidence="4">
    <location>
        <begin position="337"/>
        <end position="353"/>
    </location>
</feature>
<keyword evidence="2" id="KW-0648">Protein biosynthesis</keyword>
<dbReference type="InterPro" id="IPR000352">
    <property type="entry name" value="Pep_chain_release_fac_I"/>
</dbReference>
<evidence type="ECO:0000313" key="5">
    <source>
        <dbReference type="EMBL" id="CBN80132.1"/>
    </source>
</evidence>
<dbReference type="PROSITE" id="PS00745">
    <property type="entry name" value="RF_PROK_I"/>
    <property type="match status" value="1"/>
</dbReference>
<name>D8LKZ9_ECTSI</name>
<evidence type="ECO:0000256" key="2">
    <source>
        <dbReference type="ARBA" id="ARBA00022917"/>
    </source>
</evidence>
<comment type="similarity">
    <text evidence="1">Belongs to the prokaryotic/mitochondrial release factor family.</text>
</comment>
<dbReference type="GO" id="GO:0016149">
    <property type="term" value="F:translation release factor activity, codon specific"/>
    <property type="evidence" value="ECO:0007669"/>
    <property type="project" value="InterPro"/>
</dbReference>
<protein>
    <recommendedName>
        <fullName evidence="4">Prokaryotic-type class I peptide chain release factors domain-containing protein</fullName>
    </recommendedName>
</protein>
<dbReference type="EMBL" id="FN649760">
    <property type="protein sequence ID" value="CBN80132.1"/>
    <property type="molecule type" value="Genomic_DNA"/>
</dbReference>
<keyword evidence="3" id="KW-0175">Coiled coil</keyword>
<evidence type="ECO:0000313" key="6">
    <source>
        <dbReference type="Proteomes" id="UP000002630"/>
    </source>
</evidence>
<dbReference type="PANTHER" id="PTHR43116">
    <property type="entry name" value="PEPTIDE CHAIN RELEASE FACTOR 2"/>
    <property type="match status" value="1"/>
</dbReference>
<dbReference type="STRING" id="2880.D8LKZ9"/>
<feature type="coiled-coil region" evidence="3">
    <location>
        <begin position="142"/>
        <end position="202"/>
    </location>
</feature>